<proteinExistence type="predicted"/>
<dbReference type="Gene3D" id="3.40.630.30">
    <property type="match status" value="1"/>
</dbReference>
<organism evidence="5">
    <name type="scientific">Hydatigena taeniaeformis</name>
    <name type="common">Feline tapeworm</name>
    <name type="synonym">Taenia taeniaeformis</name>
    <dbReference type="NCBI Taxonomy" id="6205"/>
    <lineage>
        <taxon>Eukaryota</taxon>
        <taxon>Metazoa</taxon>
        <taxon>Spiralia</taxon>
        <taxon>Lophotrochozoa</taxon>
        <taxon>Platyhelminthes</taxon>
        <taxon>Cestoda</taxon>
        <taxon>Eucestoda</taxon>
        <taxon>Cyclophyllidea</taxon>
        <taxon>Taeniidae</taxon>
        <taxon>Hydatigera</taxon>
    </lineage>
</organism>
<feature type="region of interest" description="Disordered" evidence="1">
    <location>
        <begin position="168"/>
        <end position="203"/>
    </location>
</feature>
<dbReference type="STRING" id="6205.A0A0R3WJ34"/>
<dbReference type="AlphaFoldDB" id="A0A0R3WJ34"/>
<accession>A0A0R3WJ34</accession>
<protein>
    <submittedName>
        <fullName evidence="5">N-acetyltransferase domain-containing protein</fullName>
    </submittedName>
</protein>
<keyword evidence="4" id="KW-1185">Reference proteome</keyword>
<evidence type="ECO:0000259" key="2">
    <source>
        <dbReference type="Pfam" id="PF13673"/>
    </source>
</evidence>
<feature type="compositionally biased region" description="Acidic residues" evidence="1">
    <location>
        <begin position="172"/>
        <end position="181"/>
    </location>
</feature>
<name>A0A0R3WJ34_HYDTA</name>
<dbReference type="SUPFAM" id="SSF55729">
    <property type="entry name" value="Acyl-CoA N-acyltransferases (Nat)"/>
    <property type="match status" value="1"/>
</dbReference>
<dbReference type="EMBL" id="UYWX01000075">
    <property type="protein sequence ID" value="VDM16803.1"/>
    <property type="molecule type" value="Genomic_DNA"/>
</dbReference>
<sequence>MHEHGLGPNSAISRLPEIKLFDKDARTYTFDLYLVDMARVYKEGKEDMRLIGENTVKEMFHTAVGLLSVSLVSMDKTTIYEALFEKSSVTIFIISRDDDCTGRLMETNSSISKNKKNQKAEENVKFMAKLREAFHAVSSKSTDDDDDAYESGTEEASDFGLVFASDISSGSDGEESDEEDKQELSKGTVENKDDDDNDTTEECCDDKTAISSESCSERADDDEDTAKKCSHGYHSFLASCLERKLKVKEVFLDKNAKNLHSNDLLPLLGPENRIAAVCNFRARKVDNKKRVIHITFLSVKKHLRRLGIGTRIIDIIKTPQMSGLYDAMVVHADLNATEFFARNGFSGDPLLNKQWASFANEYVNCLLMTYFPPLSFGSPITSSSKLIQSIDKSIDKWLVDTGNVHQMQYTLCKRLRAEVLRLQNQLLAQDSLVQVLKREVVKQAHIIEELRRRLQKCGGDADASTSDPDTITFTMLPPPLGPDAQLSMCFNGVTLRDCAGDMDVPSFSPP</sequence>
<dbReference type="GO" id="GO:0016747">
    <property type="term" value="F:acyltransferase activity, transferring groups other than amino-acyl groups"/>
    <property type="evidence" value="ECO:0007669"/>
    <property type="project" value="InterPro"/>
</dbReference>
<dbReference type="WBParaSite" id="TTAC_0000066001-mRNA-1">
    <property type="protein sequence ID" value="TTAC_0000066001-mRNA-1"/>
    <property type="gene ID" value="TTAC_0000066001"/>
</dbReference>
<reference evidence="3 4" key="2">
    <citation type="submission" date="2018-11" db="EMBL/GenBank/DDBJ databases">
        <authorList>
            <consortium name="Pathogen Informatics"/>
        </authorList>
    </citation>
    <scope>NUCLEOTIDE SEQUENCE [LARGE SCALE GENOMIC DNA]</scope>
</reference>
<dbReference type="Pfam" id="PF13673">
    <property type="entry name" value="Acetyltransf_10"/>
    <property type="match status" value="1"/>
</dbReference>
<evidence type="ECO:0000313" key="5">
    <source>
        <dbReference type="WBParaSite" id="TTAC_0000066001-mRNA-1"/>
    </source>
</evidence>
<gene>
    <name evidence="3" type="ORF">TTAC_LOCUS661</name>
</gene>
<feature type="domain" description="N-acetyltransferase" evidence="2">
    <location>
        <begin position="272"/>
        <end position="346"/>
    </location>
</feature>
<evidence type="ECO:0000256" key="1">
    <source>
        <dbReference type="SAM" id="MobiDB-lite"/>
    </source>
</evidence>
<evidence type="ECO:0000313" key="3">
    <source>
        <dbReference type="EMBL" id="VDM16803.1"/>
    </source>
</evidence>
<dbReference type="InterPro" id="IPR016181">
    <property type="entry name" value="Acyl_CoA_acyltransferase"/>
</dbReference>
<feature type="compositionally biased region" description="Acidic residues" evidence="1">
    <location>
        <begin position="192"/>
        <end position="203"/>
    </location>
</feature>
<dbReference type="CDD" id="cd04301">
    <property type="entry name" value="NAT_SF"/>
    <property type="match status" value="1"/>
</dbReference>
<reference evidence="5" key="1">
    <citation type="submission" date="2017-02" db="UniProtKB">
        <authorList>
            <consortium name="WormBaseParasite"/>
        </authorList>
    </citation>
    <scope>IDENTIFICATION</scope>
</reference>
<dbReference type="InterPro" id="IPR000182">
    <property type="entry name" value="GNAT_dom"/>
</dbReference>
<dbReference type="OrthoDB" id="10249393at2759"/>
<dbReference type="Proteomes" id="UP000274429">
    <property type="component" value="Unassembled WGS sequence"/>
</dbReference>
<evidence type="ECO:0000313" key="4">
    <source>
        <dbReference type="Proteomes" id="UP000274429"/>
    </source>
</evidence>